<dbReference type="Proteomes" id="UP000646579">
    <property type="component" value="Unassembled WGS sequence"/>
</dbReference>
<dbReference type="SUPFAM" id="SSF52499">
    <property type="entry name" value="Isochorismatase-like hydrolases"/>
    <property type="match status" value="1"/>
</dbReference>
<keyword evidence="1" id="KW-0378">Hydrolase</keyword>
<name>A0A918SCQ7_9HYPH</name>
<accession>A0A918SCQ7</accession>
<dbReference type="EMBL" id="BMZE01000004">
    <property type="protein sequence ID" value="GHA35661.1"/>
    <property type="molecule type" value="Genomic_DNA"/>
</dbReference>
<proteinExistence type="predicted"/>
<dbReference type="InterPro" id="IPR036380">
    <property type="entry name" value="Isochorismatase-like_sf"/>
</dbReference>
<dbReference type="CDD" id="cd00431">
    <property type="entry name" value="cysteine_hydrolases"/>
    <property type="match status" value="1"/>
</dbReference>
<dbReference type="PANTHER" id="PTHR43540">
    <property type="entry name" value="PEROXYUREIDOACRYLATE/UREIDOACRYLATE AMIDOHYDROLASE-RELATED"/>
    <property type="match status" value="1"/>
</dbReference>
<reference evidence="3" key="1">
    <citation type="journal article" date="2014" name="Int. J. Syst. Evol. Microbiol.">
        <title>Complete genome sequence of Corynebacterium casei LMG S-19264T (=DSM 44701T), isolated from a smear-ripened cheese.</title>
        <authorList>
            <consortium name="US DOE Joint Genome Institute (JGI-PGF)"/>
            <person name="Walter F."/>
            <person name="Albersmeier A."/>
            <person name="Kalinowski J."/>
            <person name="Ruckert C."/>
        </authorList>
    </citation>
    <scope>NUCLEOTIDE SEQUENCE</scope>
    <source>
        <strain evidence="3">KCTC 32437</strain>
    </source>
</reference>
<evidence type="ECO:0000313" key="3">
    <source>
        <dbReference type="EMBL" id="GHA35661.1"/>
    </source>
</evidence>
<keyword evidence="4" id="KW-1185">Reference proteome</keyword>
<dbReference type="Gene3D" id="3.40.50.850">
    <property type="entry name" value="Isochorismatase-like"/>
    <property type="match status" value="1"/>
</dbReference>
<dbReference type="InterPro" id="IPR000868">
    <property type="entry name" value="Isochorismatase-like_dom"/>
</dbReference>
<dbReference type="GO" id="GO:0016787">
    <property type="term" value="F:hydrolase activity"/>
    <property type="evidence" value="ECO:0007669"/>
    <property type="project" value="UniProtKB-KW"/>
</dbReference>
<evidence type="ECO:0000256" key="1">
    <source>
        <dbReference type="ARBA" id="ARBA00022801"/>
    </source>
</evidence>
<feature type="domain" description="Isochorismatase-like" evidence="2">
    <location>
        <begin position="19"/>
        <end position="205"/>
    </location>
</feature>
<reference evidence="3" key="2">
    <citation type="submission" date="2020-09" db="EMBL/GenBank/DDBJ databases">
        <authorList>
            <person name="Sun Q."/>
            <person name="Kim S."/>
        </authorList>
    </citation>
    <scope>NUCLEOTIDE SEQUENCE</scope>
    <source>
        <strain evidence="3">KCTC 32437</strain>
    </source>
</reference>
<dbReference type="RefSeq" id="WP_189427043.1">
    <property type="nucleotide sequence ID" value="NZ_BMZE01000004.1"/>
</dbReference>
<sequence>MAELHPISMYEGDIPKNDTAVLVVDMQRAFFDNNDSLGQAGLDVTPLRTAIPGSVKLVNLARASGVPVIFTRYVYMPGMVDFGHKYGASAEARKTSNSLGFGTEEIEIISELDVQPDEVVIDKSRPSSFYGTRLEPVLTGMGVRNLIVCGVTTNICVETTVRDAGQRDYGTFVVSDAVGEFLPERNHYALFGMGWSFANVVTVADIEASWASVPQAKAG</sequence>
<dbReference type="Pfam" id="PF00857">
    <property type="entry name" value="Isochorismatase"/>
    <property type="match status" value="1"/>
</dbReference>
<gene>
    <name evidence="3" type="primary">rutB</name>
    <name evidence="3" type="ORF">GCM10007989_34580</name>
</gene>
<protein>
    <submittedName>
        <fullName evidence="3">Peroxyureidoacrylate/ureidoacrylate amidohydrolase RutB</fullName>
    </submittedName>
</protein>
<organism evidence="3 4">
    <name type="scientific">Devosia pacifica</name>
    <dbReference type="NCBI Taxonomy" id="1335967"/>
    <lineage>
        <taxon>Bacteria</taxon>
        <taxon>Pseudomonadati</taxon>
        <taxon>Pseudomonadota</taxon>
        <taxon>Alphaproteobacteria</taxon>
        <taxon>Hyphomicrobiales</taxon>
        <taxon>Devosiaceae</taxon>
        <taxon>Devosia</taxon>
    </lineage>
</organism>
<evidence type="ECO:0000259" key="2">
    <source>
        <dbReference type="Pfam" id="PF00857"/>
    </source>
</evidence>
<comment type="caution">
    <text evidence="3">The sequence shown here is derived from an EMBL/GenBank/DDBJ whole genome shotgun (WGS) entry which is preliminary data.</text>
</comment>
<dbReference type="AlphaFoldDB" id="A0A918SCQ7"/>
<evidence type="ECO:0000313" key="4">
    <source>
        <dbReference type="Proteomes" id="UP000646579"/>
    </source>
</evidence>
<dbReference type="InterPro" id="IPR050272">
    <property type="entry name" value="Isochorismatase-like_hydrls"/>
</dbReference>